<dbReference type="AlphaFoldDB" id="A0A2Z3YR15"/>
<proteinExistence type="predicted"/>
<dbReference type="KEGG" id="cpre:Csp1_26790"/>
<gene>
    <name evidence="1" type="ORF">Csp1_26790</name>
</gene>
<dbReference type="Proteomes" id="UP000247696">
    <property type="component" value="Chromosome"/>
</dbReference>
<evidence type="ECO:0000313" key="2">
    <source>
        <dbReference type="Proteomes" id="UP000247696"/>
    </source>
</evidence>
<evidence type="ECO:0000313" key="1">
    <source>
        <dbReference type="EMBL" id="AWT27422.1"/>
    </source>
</evidence>
<name>A0A2Z3YR15_9CORY</name>
<sequence>MHQLRQQAGSLLDDLGVVAGSCGNTTLKDVTDWLTPEVFARIVELGEQVTGDLGKRSTSRAALRARSKAPAFNCVIPTE</sequence>
<organism evidence="1 2">
    <name type="scientific">Corynebacterium provencense</name>
    <dbReference type="NCBI Taxonomy" id="1737425"/>
    <lineage>
        <taxon>Bacteria</taxon>
        <taxon>Bacillati</taxon>
        <taxon>Actinomycetota</taxon>
        <taxon>Actinomycetes</taxon>
        <taxon>Mycobacteriales</taxon>
        <taxon>Corynebacteriaceae</taxon>
        <taxon>Corynebacterium</taxon>
    </lineage>
</organism>
<dbReference type="OrthoDB" id="9784013at2"/>
<protein>
    <submittedName>
        <fullName evidence="1">Uncharacterized protein</fullName>
    </submittedName>
</protein>
<reference evidence="2" key="1">
    <citation type="submission" date="2017-11" db="EMBL/GenBank/DDBJ databases">
        <title>Otitis media/interna in a cat caused by the recently described species Corynebacterium provencense.</title>
        <authorList>
            <person name="Kittl S."/>
            <person name="Brodard I."/>
            <person name="Rychener L."/>
            <person name="Jores J."/>
            <person name="Roosje P."/>
            <person name="Gobeli Brawand S."/>
        </authorList>
    </citation>
    <scope>NUCLEOTIDE SEQUENCE [LARGE SCALE GENOMIC DNA]</scope>
    <source>
        <strain evidence="2">17KM38</strain>
    </source>
</reference>
<dbReference type="EMBL" id="CP024988">
    <property type="protein sequence ID" value="AWT27422.1"/>
    <property type="molecule type" value="Genomic_DNA"/>
</dbReference>
<dbReference type="RefSeq" id="WP_110482318.1">
    <property type="nucleotide sequence ID" value="NZ_CP024988.1"/>
</dbReference>
<keyword evidence="2" id="KW-1185">Reference proteome</keyword>
<accession>A0A2Z3YR15</accession>